<dbReference type="Proteomes" id="UP001153076">
    <property type="component" value="Unassembled WGS sequence"/>
</dbReference>
<name>A0A9Q1Q773_9CARY</name>
<reference evidence="1" key="1">
    <citation type="submission" date="2022-04" db="EMBL/GenBank/DDBJ databases">
        <title>Carnegiea gigantea Genome sequencing and assembly v2.</title>
        <authorList>
            <person name="Copetti D."/>
            <person name="Sanderson M.J."/>
            <person name="Burquez A."/>
            <person name="Wojciechowski M.F."/>
        </authorList>
    </citation>
    <scope>NUCLEOTIDE SEQUENCE</scope>
    <source>
        <strain evidence="1">SGP5-SGP5p</strain>
        <tissue evidence="1">Aerial part</tissue>
    </source>
</reference>
<evidence type="ECO:0000313" key="1">
    <source>
        <dbReference type="EMBL" id="KAJ8431473.1"/>
    </source>
</evidence>
<organism evidence="1 2">
    <name type="scientific">Carnegiea gigantea</name>
    <dbReference type="NCBI Taxonomy" id="171969"/>
    <lineage>
        <taxon>Eukaryota</taxon>
        <taxon>Viridiplantae</taxon>
        <taxon>Streptophyta</taxon>
        <taxon>Embryophyta</taxon>
        <taxon>Tracheophyta</taxon>
        <taxon>Spermatophyta</taxon>
        <taxon>Magnoliopsida</taxon>
        <taxon>eudicotyledons</taxon>
        <taxon>Gunneridae</taxon>
        <taxon>Pentapetalae</taxon>
        <taxon>Caryophyllales</taxon>
        <taxon>Cactineae</taxon>
        <taxon>Cactaceae</taxon>
        <taxon>Cactoideae</taxon>
        <taxon>Echinocereeae</taxon>
        <taxon>Carnegiea</taxon>
    </lineage>
</organism>
<accession>A0A9Q1Q773</accession>
<dbReference type="PANTHER" id="PTHR33240:SF8">
    <property type="entry name" value="OS03G0439900 PROTEIN"/>
    <property type="match status" value="1"/>
</dbReference>
<evidence type="ECO:0000313" key="2">
    <source>
        <dbReference type="Proteomes" id="UP001153076"/>
    </source>
</evidence>
<sequence length="276" mass="30346">MVDALQNFMTTMTDTILQQVTEQVKKTIEVVTSARPLPTFDYVPTTGCESSHRHAPASSLHQSDKVREIVCILMEVKGHPMLRKSQPMTTASKPHNARKHSAITDGYAEGITWAAGKAQLRGAQEALTAEQGSRVMVSTMMFDGCEGPHFTSPHNNLLVVQLKVASALVRQIFINTGSSIDIIISLNIVEGKLPPGTPHLRLWRRRSEPHRNDLTLTMDKNKAGNLEVDFLMVDVPTAYNIVLGWLTLHNMTVALGNFKGPNAQPVSATLLASDCW</sequence>
<gene>
    <name evidence="1" type="ORF">Cgig2_033987</name>
</gene>
<protein>
    <submittedName>
        <fullName evidence="1">Uncharacterized protein</fullName>
    </submittedName>
</protein>
<proteinExistence type="predicted"/>
<keyword evidence="2" id="KW-1185">Reference proteome</keyword>
<dbReference type="EMBL" id="JAKOGI010000687">
    <property type="protein sequence ID" value="KAJ8431473.1"/>
    <property type="molecule type" value="Genomic_DNA"/>
</dbReference>
<dbReference type="PANTHER" id="PTHR33240">
    <property type="entry name" value="OS08G0508500 PROTEIN"/>
    <property type="match status" value="1"/>
</dbReference>
<comment type="caution">
    <text evidence="1">The sequence shown here is derived from an EMBL/GenBank/DDBJ whole genome shotgun (WGS) entry which is preliminary data.</text>
</comment>
<dbReference type="AlphaFoldDB" id="A0A9Q1Q773"/>